<dbReference type="Proteomes" id="UP000078492">
    <property type="component" value="Unassembled WGS sequence"/>
</dbReference>
<proteinExistence type="predicted"/>
<keyword evidence="1" id="KW-0812">Transmembrane</keyword>
<feature type="transmembrane region" description="Helical" evidence="1">
    <location>
        <begin position="128"/>
        <end position="150"/>
    </location>
</feature>
<dbReference type="AlphaFoldDB" id="A0A195DVA5"/>
<gene>
    <name evidence="2" type="ORF">ALC57_11005</name>
</gene>
<keyword evidence="1" id="KW-0472">Membrane</keyword>
<keyword evidence="1" id="KW-1133">Transmembrane helix</keyword>
<dbReference type="STRING" id="471704.A0A195DVA5"/>
<keyword evidence="3" id="KW-1185">Reference proteome</keyword>
<organism evidence="2 3">
    <name type="scientific">Trachymyrmex cornetzi</name>
    <dbReference type="NCBI Taxonomy" id="471704"/>
    <lineage>
        <taxon>Eukaryota</taxon>
        <taxon>Metazoa</taxon>
        <taxon>Ecdysozoa</taxon>
        <taxon>Arthropoda</taxon>
        <taxon>Hexapoda</taxon>
        <taxon>Insecta</taxon>
        <taxon>Pterygota</taxon>
        <taxon>Neoptera</taxon>
        <taxon>Endopterygota</taxon>
        <taxon>Hymenoptera</taxon>
        <taxon>Apocrita</taxon>
        <taxon>Aculeata</taxon>
        <taxon>Formicoidea</taxon>
        <taxon>Formicidae</taxon>
        <taxon>Myrmicinae</taxon>
        <taxon>Trachymyrmex</taxon>
    </lineage>
</organism>
<reference evidence="2 3" key="1">
    <citation type="submission" date="2015-09" db="EMBL/GenBank/DDBJ databases">
        <title>Trachymyrmex cornetzi WGS genome.</title>
        <authorList>
            <person name="Nygaard S."/>
            <person name="Hu H."/>
            <person name="Boomsma J."/>
            <person name="Zhang G."/>
        </authorList>
    </citation>
    <scope>NUCLEOTIDE SEQUENCE [LARGE SCALE GENOMIC DNA]</scope>
    <source>
        <strain evidence="2">Tcor2-1</strain>
        <tissue evidence="2">Whole body</tissue>
    </source>
</reference>
<evidence type="ECO:0000313" key="3">
    <source>
        <dbReference type="Proteomes" id="UP000078492"/>
    </source>
</evidence>
<name>A0A195DVA5_9HYME</name>
<evidence type="ECO:0000256" key="1">
    <source>
        <dbReference type="SAM" id="Phobius"/>
    </source>
</evidence>
<protein>
    <submittedName>
        <fullName evidence="2">Uncharacterized protein</fullName>
    </submittedName>
</protein>
<sequence length="212" mass="23216">MGVAHRQHEKCPQEKDRRILQRNFAYALAARRRINGGDDGDGGDGGDGGGFGASLHLCWLTYIFVCTFVYDCSHLVGGDFNAMIKHRLAECIKEINRKYDRLAASSASMAATTGVAGGRDADVGGYKIMRMALAIALMFVAGSFIVATATKGSKYPHFFKHRTKLREIRGFKPEYISTAIGFGKRDGPAETLSDVSGRDRDLSSILRNLSRM</sequence>
<accession>A0A195DVA5</accession>
<dbReference type="EMBL" id="KQ980304">
    <property type="protein sequence ID" value="KYN16808.1"/>
    <property type="molecule type" value="Genomic_DNA"/>
</dbReference>
<evidence type="ECO:0000313" key="2">
    <source>
        <dbReference type="EMBL" id="KYN16808.1"/>
    </source>
</evidence>